<keyword evidence="2" id="KW-1185">Reference proteome</keyword>
<proteinExistence type="predicted"/>
<evidence type="ECO:0000313" key="1">
    <source>
        <dbReference type="EMBL" id="GAA4424538.1"/>
    </source>
</evidence>
<dbReference type="EMBL" id="BAABEX010000011">
    <property type="protein sequence ID" value="GAA4424538.1"/>
    <property type="molecule type" value="Genomic_DNA"/>
</dbReference>
<comment type="caution">
    <text evidence="1">The sequence shown here is derived from an EMBL/GenBank/DDBJ whole genome shotgun (WGS) entry which is preliminary data.</text>
</comment>
<protein>
    <submittedName>
        <fullName evidence="1">Uncharacterized protein</fullName>
    </submittedName>
</protein>
<evidence type="ECO:0000313" key="2">
    <source>
        <dbReference type="Proteomes" id="UP001501788"/>
    </source>
</evidence>
<name>A0ABP8L7U8_9BURK</name>
<dbReference type="Proteomes" id="UP001501788">
    <property type="component" value="Unassembled WGS sequence"/>
</dbReference>
<gene>
    <name evidence="1" type="ORF">GCM10023090_18270</name>
</gene>
<reference evidence="2" key="1">
    <citation type="journal article" date="2019" name="Int. J. Syst. Evol. Microbiol.">
        <title>The Global Catalogue of Microorganisms (GCM) 10K type strain sequencing project: providing services to taxonomists for standard genome sequencing and annotation.</title>
        <authorList>
            <consortium name="The Broad Institute Genomics Platform"/>
            <consortium name="The Broad Institute Genome Sequencing Center for Infectious Disease"/>
            <person name="Wu L."/>
            <person name="Ma J."/>
        </authorList>
    </citation>
    <scope>NUCLEOTIDE SEQUENCE [LARGE SCALE GENOMIC DNA]</scope>
    <source>
        <strain evidence="2">JCM 31890</strain>
    </source>
</reference>
<organism evidence="1 2">
    <name type="scientific">Acidovorax lacteus</name>
    <dbReference type="NCBI Taxonomy" id="1924988"/>
    <lineage>
        <taxon>Bacteria</taxon>
        <taxon>Pseudomonadati</taxon>
        <taxon>Pseudomonadota</taxon>
        <taxon>Betaproteobacteria</taxon>
        <taxon>Burkholderiales</taxon>
        <taxon>Comamonadaceae</taxon>
        <taxon>Acidovorax</taxon>
    </lineage>
</organism>
<sequence length="124" mass="13699">MAPSESAYLMLSRFLFILLALSTLLWSPASLASSPAEPPFKTQLRSCFEANRPTEWLRNPQTWSQGKSMFPSYQSAVSISLNCMRSVCGSKNGLCCNTYCTMFGLTGNEHASCFNKCFDPFAGL</sequence>
<accession>A0ABP8L7U8</accession>